<organism evidence="2">
    <name type="scientific">Noctiluca scintillans</name>
    <name type="common">Sea sparkle</name>
    <name type="synonym">Red tide dinoflagellate</name>
    <dbReference type="NCBI Taxonomy" id="2966"/>
    <lineage>
        <taxon>Eukaryota</taxon>
        <taxon>Sar</taxon>
        <taxon>Alveolata</taxon>
        <taxon>Dinophyceae</taxon>
        <taxon>Noctilucales</taxon>
        <taxon>Noctilucaceae</taxon>
        <taxon>Noctiluca</taxon>
    </lineage>
</organism>
<evidence type="ECO:0000313" key="2">
    <source>
        <dbReference type="EMBL" id="CAD8871986.1"/>
    </source>
</evidence>
<name>A0A7S1B1J6_NOCSC</name>
<protein>
    <submittedName>
        <fullName evidence="2">Uncharacterized protein</fullName>
    </submittedName>
</protein>
<proteinExistence type="predicted"/>
<feature type="compositionally biased region" description="Basic and acidic residues" evidence="1">
    <location>
        <begin position="145"/>
        <end position="154"/>
    </location>
</feature>
<feature type="region of interest" description="Disordered" evidence="1">
    <location>
        <begin position="131"/>
        <end position="182"/>
    </location>
</feature>
<gene>
    <name evidence="2" type="ORF">NSCI0253_LOCUS46343</name>
</gene>
<accession>A0A7S1B1J6</accession>
<sequence length="182" mass="20051">MSIDSGSVMGHSLDLRLMCNLAAAVAWATVTGSRWDLECEHVSESPSELSGNVPYHSHRVAERGCHASTDIVLKRPQRNEMKFDELGLKASEKPLAEMQRQATTDLKLAESIFAEDTTKTVTVDGLKMRDQKQDEVGDGGTLDSLDTREDKSKLVELSQGWQASDDDDGMLASLETREDEPL</sequence>
<dbReference type="AlphaFoldDB" id="A0A7S1B1J6"/>
<reference evidence="2" key="1">
    <citation type="submission" date="2021-01" db="EMBL/GenBank/DDBJ databases">
        <authorList>
            <person name="Corre E."/>
            <person name="Pelletier E."/>
            <person name="Niang G."/>
            <person name="Scheremetjew M."/>
            <person name="Finn R."/>
            <person name="Kale V."/>
            <person name="Holt S."/>
            <person name="Cochrane G."/>
            <person name="Meng A."/>
            <person name="Brown T."/>
            <person name="Cohen L."/>
        </authorList>
    </citation>
    <scope>NUCLEOTIDE SEQUENCE</scope>
</reference>
<dbReference type="EMBL" id="HBFQ01065282">
    <property type="protein sequence ID" value="CAD8871986.1"/>
    <property type="molecule type" value="Transcribed_RNA"/>
</dbReference>
<evidence type="ECO:0000256" key="1">
    <source>
        <dbReference type="SAM" id="MobiDB-lite"/>
    </source>
</evidence>